<proteinExistence type="predicted"/>
<dbReference type="InterPro" id="IPR041238">
    <property type="entry name" value="Rap1a"/>
</dbReference>
<feature type="domain" description="Rap1a immunity protein" evidence="2">
    <location>
        <begin position="48"/>
        <end position="116"/>
    </location>
</feature>
<evidence type="ECO:0000259" key="2">
    <source>
        <dbReference type="Pfam" id="PF18602"/>
    </source>
</evidence>
<evidence type="ECO:0000256" key="1">
    <source>
        <dbReference type="SAM" id="SignalP"/>
    </source>
</evidence>
<dbReference type="Proteomes" id="UP001182277">
    <property type="component" value="Unassembled WGS sequence"/>
</dbReference>
<dbReference type="Pfam" id="PF18602">
    <property type="entry name" value="Rap1a"/>
    <property type="match status" value="1"/>
</dbReference>
<dbReference type="EMBL" id="JARDRS010000055">
    <property type="protein sequence ID" value="MDS0022264.1"/>
    <property type="molecule type" value="Genomic_DNA"/>
</dbReference>
<sequence>MMIKKAMLIGAIGLFGAQEAQANFYTGNQLFAWGESLMRVRENRIMGSDISDANMYYGYVSGVYDLGSGVLFCASNQLNLNQISDVVYQYLKQNPKRRAENASDLAVDALSEAFPCKK</sequence>
<protein>
    <submittedName>
        <fullName evidence="3">Rap1a/Tai family immunity protein</fullName>
    </submittedName>
</protein>
<feature type="chain" id="PRO_5041933161" evidence="1">
    <location>
        <begin position="23"/>
        <end position="118"/>
    </location>
</feature>
<feature type="signal peptide" evidence="1">
    <location>
        <begin position="1"/>
        <end position="22"/>
    </location>
</feature>
<gene>
    <name evidence="3" type="ORF">PTZ61_26750</name>
</gene>
<organism evidence="3 4">
    <name type="scientific">Enterobacter hormaechei subsp. steigerwaltii</name>
    <dbReference type="NCBI Taxonomy" id="299766"/>
    <lineage>
        <taxon>Bacteria</taxon>
        <taxon>Pseudomonadati</taxon>
        <taxon>Pseudomonadota</taxon>
        <taxon>Gammaproteobacteria</taxon>
        <taxon>Enterobacterales</taxon>
        <taxon>Enterobacteriaceae</taxon>
        <taxon>Enterobacter</taxon>
        <taxon>Enterobacter cloacae complex</taxon>
    </lineage>
</organism>
<keyword evidence="1" id="KW-0732">Signal</keyword>
<name>A0AAE4ECZ8_9ENTR</name>
<reference evidence="3" key="1">
    <citation type="submission" date="2023-02" db="EMBL/GenBank/DDBJ databases">
        <title>NDM-1 &amp; ACT-7 co producing ST 133 Enterobacter.</title>
        <authorList>
            <person name="Halder G."/>
            <person name="Chaudhuri B."/>
            <person name="Dutta S."/>
        </authorList>
    </citation>
    <scope>NUCLEOTIDE SEQUENCE</scope>
    <source>
        <strain evidence="3">PEER 323</strain>
    </source>
</reference>
<dbReference type="RefSeq" id="WP_032648637.1">
    <property type="nucleotide sequence ID" value="NZ_BLXH01000042.1"/>
</dbReference>
<dbReference type="Gene3D" id="1.10.890.40">
    <property type="match status" value="1"/>
</dbReference>
<dbReference type="AlphaFoldDB" id="A0AAE4ECZ8"/>
<evidence type="ECO:0000313" key="4">
    <source>
        <dbReference type="Proteomes" id="UP001182277"/>
    </source>
</evidence>
<comment type="caution">
    <text evidence="3">The sequence shown here is derived from an EMBL/GenBank/DDBJ whole genome shotgun (WGS) entry which is preliminary data.</text>
</comment>
<evidence type="ECO:0000313" key="3">
    <source>
        <dbReference type="EMBL" id="MDS0022264.1"/>
    </source>
</evidence>
<accession>A0AAE4ECZ8</accession>